<dbReference type="RefSeq" id="XP_016771816.1">
    <property type="nucleotide sequence ID" value="XM_016916327.2"/>
</dbReference>
<sequence length="235" mass="27779">MYIVDVSQRALENSNKLEDSICKDGYLQPERARSTLYHQPYKRPTLKLESETTYNLSYSKLSFIPQPRTSFAKYEKMLTTKPGKMESDTIYKLSYLPSTTKKRKPFIPRTNLSIHGYHDMTTINKTSYLNPGYVRTISFKPYQSKLQQSIPMDSTTVMKESYQYTPVDVKRPRKREFWQTKFKPDYGTTNKLSYQYVEPLKKRIRVFYKPVITAKIERDTIYNTSYQLPGRCITK</sequence>
<proteinExistence type="predicted"/>
<organism evidence="1">
    <name type="scientific">Apis mellifera</name>
    <name type="common">Honeybee</name>
    <dbReference type="NCBI Taxonomy" id="7460"/>
    <lineage>
        <taxon>Eukaryota</taxon>
        <taxon>Metazoa</taxon>
        <taxon>Ecdysozoa</taxon>
        <taxon>Arthropoda</taxon>
        <taxon>Hexapoda</taxon>
        <taxon>Insecta</taxon>
        <taxon>Pterygota</taxon>
        <taxon>Neoptera</taxon>
        <taxon>Endopterygota</taxon>
        <taxon>Hymenoptera</taxon>
        <taxon>Apocrita</taxon>
        <taxon>Aculeata</taxon>
        <taxon>Apoidea</taxon>
        <taxon>Anthophila</taxon>
        <taxon>Apidae</taxon>
        <taxon>Apis</taxon>
    </lineage>
</organism>
<evidence type="ECO:0000313" key="3">
    <source>
        <dbReference type="RefSeq" id="XP_016771816.1"/>
    </source>
</evidence>
<evidence type="ECO:0000313" key="1">
    <source>
        <dbReference type="EnsemblMetazoa" id="XP_016771816"/>
    </source>
</evidence>
<keyword evidence="2" id="KW-1185">Reference proteome</keyword>
<dbReference type="GeneID" id="107965532"/>
<dbReference type="KEGG" id="ame:107965532"/>
<dbReference type="Proteomes" id="UP000005203">
    <property type="component" value="Linkage group LG14"/>
</dbReference>
<name>A0A7M7IJX3_APIME</name>
<reference evidence="1" key="1">
    <citation type="submission" date="2021-01" db="UniProtKB">
        <authorList>
            <consortium name="EnsemblMetazoa"/>
        </authorList>
    </citation>
    <scope>IDENTIFICATION</scope>
    <source>
        <strain evidence="1">DH4</strain>
    </source>
</reference>
<gene>
    <name evidence="3" type="primary">LOC107965532</name>
</gene>
<dbReference type="OrthoDB" id="365640at2759"/>
<dbReference type="EnsemblMetazoa" id="XM_016916327">
    <property type="protein sequence ID" value="XP_016771816"/>
    <property type="gene ID" value="LOC107965532"/>
</dbReference>
<evidence type="ECO:0000313" key="2">
    <source>
        <dbReference type="Proteomes" id="UP000005203"/>
    </source>
</evidence>
<protein>
    <submittedName>
        <fullName evidence="3">Uncharacterized protein LOC107965532</fullName>
    </submittedName>
</protein>
<reference evidence="3" key="2">
    <citation type="submission" date="2025-04" db="UniProtKB">
        <authorList>
            <consortium name="RefSeq"/>
        </authorList>
    </citation>
    <scope>IDENTIFICATION</scope>
    <source>
        <strain evidence="3">DH4</strain>
        <tissue evidence="3">Whole body</tissue>
    </source>
</reference>
<dbReference type="AlphaFoldDB" id="A0A7M7IJX3"/>
<accession>A0A8B7KQ58</accession>
<accession>A0A7M7IJX3</accession>